<accession>A0A0F2T6X7</accession>
<dbReference type="Proteomes" id="UP000033699">
    <property type="component" value="Unassembled WGS sequence"/>
</dbReference>
<dbReference type="AlphaFoldDB" id="A0A0F2T6X7"/>
<dbReference type="CDD" id="cd05829">
    <property type="entry name" value="Sortase_F"/>
    <property type="match status" value="1"/>
</dbReference>
<evidence type="ECO:0008006" key="4">
    <source>
        <dbReference type="Google" id="ProtNLM"/>
    </source>
</evidence>
<proteinExistence type="predicted"/>
<dbReference type="EMBL" id="JZKH01000144">
    <property type="protein sequence ID" value="KJS58080.1"/>
    <property type="molecule type" value="Genomic_DNA"/>
</dbReference>
<dbReference type="RefSeq" id="WP_052707781.1">
    <property type="nucleotide sequence ID" value="NZ_JZKH01000144.1"/>
</dbReference>
<dbReference type="InterPro" id="IPR042001">
    <property type="entry name" value="Sortase_F"/>
</dbReference>
<evidence type="ECO:0000256" key="1">
    <source>
        <dbReference type="SAM" id="MobiDB-lite"/>
    </source>
</evidence>
<reference evidence="2 3" key="1">
    <citation type="submission" date="2015-02" db="EMBL/GenBank/DDBJ databases">
        <authorList>
            <person name="Ju K.-S."/>
            <person name="Doroghazi J.R."/>
            <person name="Metcalf W."/>
        </authorList>
    </citation>
    <scope>NUCLEOTIDE SEQUENCE [LARGE SCALE GENOMIC DNA]</scope>
    <source>
        <strain evidence="2 3">ATCC 31215</strain>
    </source>
</reference>
<name>A0A0F2T6X7_STRR3</name>
<organism evidence="2 3">
    <name type="scientific">Streptomyces rubellomurinus (strain ATCC 31215)</name>
    <dbReference type="NCBI Taxonomy" id="359131"/>
    <lineage>
        <taxon>Bacteria</taxon>
        <taxon>Bacillati</taxon>
        <taxon>Actinomycetota</taxon>
        <taxon>Actinomycetes</taxon>
        <taxon>Kitasatosporales</taxon>
        <taxon>Streptomycetaceae</taxon>
        <taxon>Streptomyces</taxon>
    </lineage>
</organism>
<comment type="caution">
    <text evidence="2">The sequence shown here is derived from an EMBL/GenBank/DDBJ whole genome shotgun (WGS) entry which is preliminary data.</text>
</comment>
<protein>
    <recommendedName>
        <fullName evidence="4">Class F sortase</fullName>
    </recommendedName>
</protein>
<evidence type="ECO:0000313" key="3">
    <source>
        <dbReference type="Proteomes" id="UP000033699"/>
    </source>
</evidence>
<evidence type="ECO:0000313" key="2">
    <source>
        <dbReference type="EMBL" id="KJS58080.1"/>
    </source>
</evidence>
<feature type="compositionally biased region" description="Pro residues" evidence="1">
    <location>
        <begin position="65"/>
        <end position="77"/>
    </location>
</feature>
<feature type="region of interest" description="Disordered" evidence="1">
    <location>
        <begin position="64"/>
        <end position="83"/>
    </location>
</feature>
<gene>
    <name evidence="2" type="ORF">VM95_35580</name>
</gene>
<sequence>MSPRPTAPPSPSPSQALRAFTKDNFPNDLVYGPTATPGLRLITCGGTYDRDAHEYLSNLVVFAEPAPPAPSPPPSPSSPQRSA</sequence>
<keyword evidence="3" id="KW-1185">Reference proteome</keyword>